<dbReference type="KEGG" id="msw:MSSIT_0857"/>
<dbReference type="GeneID" id="24859638"/>
<evidence type="ECO:0000259" key="2">
    <source>
        <dbReference type="Pfam" id="PF00005"/>
    </source>
</evidence>
<gene>
    <name evidence="3" type="ORF">MSSIT_0857</name>
</gene>
<dbReference type="PATRIC" id="fig|1434120.4.peg.1081"/>
<dbReference type="Gene3D" id="3.40.50.300">
    <property type="entry name" value="P-loop containing nucleotide triphosphate hydrolases"/>
    <property type="match status" value="1"/>
</dbReference>
<dbReference type="InterPro" id="IPR003439">
    <property type="entry name" value="ABC_transporter-like_ATP-bd"/>
</dbReference>
<evidence type="ECO:0000313" key="4">
    <source>
        <dbReference type="Proteomes" id="UP000033111"/>
    </source>
</evidence>
<feature type="compositionally biased region" description="Basic and acidic residues" evidence="1">
    <location>
        <begin position="66"/>
        <end position="78"/>
    </location>
</feature>
<dbReference type="GO" id="GO:0005524">
    <property type="term" value="F:ATP binding"/>
    <property type="evidence" value="ECO:0007669"/>
    <property type="project" value="UniProtKB-KW"/>
</dbReference>
<dbReference type="SUPFAM" id="SSF52540">
    <property type="entry name" value="P-loop containing nucleoside triphosphate hydrolases"/>
    <property type="match status" value="1"/>
</dbReference>
<feature type="domain" description="ABC transporter" evidence="2">
    <location>
        <begin position="3"/>
        <end position="63"/>
    </location>
</feature>
<organism evidence="3 4">
    <name type="scientific">Methanosarcina siciliae T4/M</name>
    <dbReference type="NCBI Taxonomy" id="1434120"/>
    <lineage>
        <taxon>Archaea</taxon>
        <taxon>Methanobacteriati</taxon>
        <taxon>Methanobacteriota</taxon>
        <taxon>Stenosarchaea group</taxon>
        <taxon>Methanomicrobia</taxon>
        <taxon>Methanosarcinales</taxon>
        <taxon>Methanosarcinaceae</taxon>
        <taxon>Methanosarcina</taxon>
    </lineage>
</organism>
<protein>
    <submittedName>
        <fullName evidence="3">YbbL ABC transporter ATP-binding protein</fullName>
    </submittedName>
</protein>
<dbReference type="Pfam" id="PF00005">
    <property type="entry name" value="ABC_tran"/>
    <property type="match status" value="1"/>
</dbReference>
<dbReference type="OrthoDB" id="121502at2157"/>
<keyword evidence="3" id="KW-0067">ATP-binding</keyword>
<name>A0A0E3L7Y4_9EURY</name>
<keyword evidence="3" id="KW-0547">Nucleotide-binding</keyword>
<feature type="region of interest" description="Disordered" evidence="1">
    <location>
        <begin position="66"/>
        <end position="87"/>
    </location>
</feature>
<dbReference type="RefSeq" id="WP_052721511.1">
    <property type="nucleotide sequence ID" value="NZ_CP009506.1"/>
</dbReference>
<accession>A0A0E3L7Y4</accession>
<dbReference type="AlphaFoldDB" id="A0A0E3L7Y4"/>
<proteinExistence type="predicted"/>
<evidence type="ECO:0000313" key="3">
    <source>
        <dbReference type="EMBL" id="AKB27576.1"/>
    </source>
</evidence>
<dbReference type="HOGENOM" id="CLU_2476069_0_0_2"/>
<sequence length="87" mass="9979">MKGQSGTGKSTLFKTLLGFEKLSEGLVYYMGKTLNPQVVWQVRKEAAYVSQDTDLLEEIRSYRPNREKISPEKIQGKSERKKRIGNL</sequence>
<keyword evidence="4" id="KW-1185">Reference proteome</keyword>
<dbReference type="EMBL" id="CP009506">
    <property type="protein sequence ID" value="AKB27576.1"/>
    <property type="molecule type" value="Genomic_DNA"/>
</dbReference>
<dbReference type="Proteomes" id="UP000033111">
    <property type="component" value="Chromosome"/>
</dbReference>
<dbReference type="GO" id="GO:0016887">
    <property type="term" value="F:ATP hydrolysis activity"/>
    <property type="evidence" value="ECO:0007669"/>
    <property type="project" value="InterPro"/>
</dbReference>
<reference evidence="3 4" key="1">
    <citation type="submission" date="2014-07" db="EMBL/GenBank/DDBJ databases">
        <title>Methanogenic archaea and the global carbon cycle.</title>
        <authorList>
            <person name="Henriksen J.R."/>
            <person name="Luke J."/>
            <person name="Reinhart S."/>
            <person name="Benedict M.N."/>
            <person name="Youngblut N.D."/>
            <person name="Metcalf M.E."/>
            <person name="Whitaker R.J."/>
            <person name="Metcalf W.W."/>
        </authorList>
    </citation>
    <scope>NUCLEOTIDE SEQUENCE [LARGE SCALE GENOMIC DNA]</scope>
    <source>
        <strain evidence="3 4">T4/M</strain>
    </source>
</reference>
<dbReference type="InterPro" id="IPR027417">
    <property type="entry name" value="P-loop_NTPase"/>
</dbReference>
<evidence type="ECO:0000256" key="1">
    <source>
        <dbReference type="SAM" id="MobiDB-lite"/>
    </source>
</evidence>